<evidence type="ECO:0000259" key="6">
    <source>
        <dbReference type="PROSITE" id="PS50977"/>
    </source>
</evidence>
<evidence type="ECO:0000256" key="4">
    <source>
        <dbReference type="PROSITE-ProRule" id="PRU00335"/>
    </source>
</evidence>
<evidence type="ECO:0000256" key="2">
    <source>
        <dbReference type="ARBA" id="ARBA00023125"/>
    </source>
</evidence>
<dbReference type="PROSITE" id="PS50977">
    <property type="entry name" value="HTH_TETR_2"/>
    <property type="match status" value="1"/>
</dbReference>
<reference evidence="8" key="1">
    <citation type="journal article" date="2007" name="Proc. Natl. Acad. Sci. U.S.A.">
        <title>Genome sequencing reveals complex secondary metabolome in the marine actinomycete Salinispora tropica.</title>
        <authorList>
            <person name="Udwary D.W."/>
            <person name="Zeigler L."/>
            <person name="Asolkar R.N."/>
            <person name="Singan V."/>
            <person name="Lapidus A."/>
            <person name="Fenical W."/>
            <person name="Jensen P.R."/>
            <person name="Moore B.S."/>
        </authorList>
    </citation>
    <scope>NUCLEOTIDE SEQUENCE [LARGE SCALE GENOMIC DNA]</scope>
    <source>
        <strain evidence="8">ATCC BAA-916 / DSM 44818 / CNB-440</strain>
    </source>
</reference>
<evidence type="ECO:0000313" key="8">
    <source>
        <dbReference type="Proteomes" id="UP000000235"/>
    </source>
</evidence>
<dbReference type="PRINTS" id="PR00455">
    <property type="entry name" value="HTHTETR"/>
</dbReference>
<proteinExistence type="predicted"/>
<dbReference type="InterPro" id="IPR050109">
    <property type="entry name" value="HTH-type_TetR-like_transc_reg"/>
</dbReference>
<evidence type="ECO:0000256" key="5">
    <source>
        <dbReference type="SAM" id="MobiDB-lite"/>
    </source>
</evidence>
<dbReference type="PANTHER" id="PTHR30055">
    <property type="entry name" value="HTH-TYPE TRANSCRIPTIONAL REGULATOR RUTR"/>
    <property type="match status" value="1"/>
</dbReference>
<feature type="region of interest" description="Disordered" evidence="5">
    <location>
        <begin position="1"/>
        <end position="30"/>
    </location>
</feature>
<dbReference type="SUPFAM" id="SSF46689">
    <property type="entry name" value="Homeodomain-like"/>
    <property type="match status" value="1"/>
</dbReference>
<name>A4X439_SALTO</name>
<keyword evidence="1" id="KW-0805">Transcription regulation</keyword>
<keyword evidence="2 4" id="KW-0238">DNA-binding</keyword>
<organism evidence="7 8">
    <name type="scientific">Salinispora tropica (strain ATCC BAA-916 / DSM 44818 / JCM 13857 / NBRC 105044 / CNB-440)</name>
    <dbReference type="NCBI Taxonomy" id="369723"/>
    <lineage>
        <taxon>Bacteria</taxon>
        <taxon>Bacillati</taxon>
        <taxon>Actinomycetota</taxon>
        <taxon>Actinomycetes</taxon>
        <taxon>Micromonosporales</taxon>
        <taxon>Micromonosporaceae</taxon>
        <taxon>Salinispora</taxon>
    </lineage>
</organism>
<feature type="DNA-binding region" description="H-T-H motif" evidence="4">
    <location>
        <begin position="52"/>
        <end position="71"/>
    </location>
</feature>
<dbReference type="InterPro" id="IPR001647">
    <property type="entry name" value="HTH_TetR"/>
</dbReference>
<evidence type="ECO:0000313" key="7">
    <source>
        <dbReference type="EMBL" id="ABP53639.1"/>
    </source>
</evidence>
<keyword evidence="3" id="KW-0804">Transcription</keyword>
<keyword evidence="8" id="KW-1185">Reference proteome</keyword>
<evidence type="ECO:0000256" key="3">
    <source>
        <dbReference type="ARBA" id="ARBA00023163"/>
    </source>
</evidence>
<accession>A4X439</accession>
<dbReference type="GO" id="GO:0000976">
    <property type="term" value="F:transcription cis-regulatory region binding"/>
    <property type="evidence" value="ECO:0007669"/>
    <property type="project" value="TreeGrafter"/>
</dbReference>
<protein>
    <submittedName>
        <fullName evidence="7">Regulatory protein, TetR</fullName>
    </submittedName>
</protein>
<dbReference type="HOGENOM" id="CLU_107911_0_0_11"/>
<dbReference type="KEGG" id="stp:Strop_1169"/>
<dbReference type="EMBL" id="CP000667">
    <property type="protein sequence ID" value="ABP53639.1"/>
    <property type="molecule type" value="Genomic_DNA"/>
</dbReference>
<dbReference type="eggNOG" id="COG1309">
    <property type="taxonomic scope" value="Bacteria"/>
</dbReference>
<dbReference type="InterPro" id="IPR009057">
    <property type="entry name" value="Homeodomain-like_sf"/>
</dbReference>
<feature type="domain" description="HTH tetR-type" evidence="6">
    <location>
        <begin position="29"/>
        <end position="89"/>
    </location>
</feature>
<dbReference type="AlphaFoldDB" id="A4X439"/>
<dbReference type="Gene3D" id="1.10.357.10">
    <property type="entry name" value="Tetracycline Repressor, domain 2"/>
    <property type="match status" value="1"/>
</dbReference>
<gene>
    <name evidence="7" type="ordered locus">Strop_1169</name>
</gene>
<sequence>MRVSATPRRGGRQAPAKTHNEDGRTARSRSTRARIMAAATELFTTAGYGATSIAAIAARARVSEQSVYYSFGTKRAILTAALDLAIAGDDEPVPTLERPWVRAALADPDPREQIRRQVAGAADIYRRAAPLLDVVRGAATADADLVEAWATNLEQRLTVQRVFADALARKTPLPAGMTVDVAADTALAILSPETYHLLVHHQGWEHTRWQDWAANALQRLLTTLP</sequence>
<dbReference type="GO" id="GO:0003700">
    <property type="term" value="F:DNA-binding transcription factor activity"/>
    <property type="evidence" value="ECO:0007669"/>
    <property type="project" value="TreeGrafter"/>
</dbReference>
<dbReference type="Proteomes" id="UP000000235">
    <property type="component" value="Chromosome"/>
</dbReference>
<evidence type="ECO:0000256" key="1">
    <source>
        <dbReference type="ARBA" id="ARBA00023015"/>
    </source>
</evidence>
<dbReference type="PANTHER" id="PTHR30055:SF234">
    <property type="entry name" value="HTH-TYPE TRANSCRIPTIONAL REGULATOR BETI"/>
    <property type="match status" value="1"/>
</dbReference>
<dbReference type="Pfam" id="PF00440">
    <property type="entry name" value="TetR_N"/>
    <property type="match status" value="1"/>
</dbReference>
<dbReference type="STRING" id="369723.Strop_1169"/>